<dbReference type="Proteomes" id="UP000007030">
    <property type="component" value="Chromosome"/>
</dbReference>
<dbReference type="PANTHER" id="PTHR30032:SF4">
    <property type="entry name" value="AMIDASE ENHANCER"/>
    <property type="match status" value="1"/>
</dbReference>
<dbReference type="GO" id="GO:0030435">
    <property type="term" value="P:sporulation resulting in formation of a cellular spore"/>
    <property type="evidence" value="ECO:0007669"/>
    <property type="project" value="InterPro"/>
</dbReference>
<dbReference type="InterPro" id="IPR051922">
    <property type="entry name" value="Bact_Sporulation_Assoc"/>
</dbReference>
<dbReference type="OrthoDB" id="9794671at2"/>
<evidence type="ECO:0000313" key="2">
    <source>
        <dbReference type="EMBL" id="AEB10868.1"/>
    </source>
</evidence>
<dbReference type="EMBL" id="CP002630">
    <property type="protein sequence ID" value="AEB10868.1"/>
    <property type="molecule type" value="Genomic_DNA"/>
</dbReference>
<gene>
    <name evidence="2" type="ordered locus">Marky_0105</name>
</gene>
<dbReference type="InterPro" id="IPR013486">
    <property type="entry name" value="SpoIID/LytB"/>
</dbReference>
<reference evidence="2 3" key="1">
    <citation type="journal article" date="2012" name="Stand. Genomic Sci.">
        <title>Complete genome sequence of the aerobic, heterotroph Marinithermus hydrothermalis type strain (T1(T)) from a deep-sea hydrothermal vent chimney.</title>
        <authorList>
            <person name="Copeland A."/>
            <person name="Gu W."/>
            <person name="Yasawong M."/>
            <person name="Lapidus A."/>
            <person name="Lucas S."/>
            <person name="Deshpande S."/>
            <person name="Pagani I."/>
            <person name="Tapia R."/>
            <person name="Cheng J.F."/>
            <person name="Goodwin L.A."/>
            <person name="Pitluck S."/>
            <person name="Liolios K."/>
            <person name="Ivanova N."/>
            <person name="Mavromatis K."/>
            <person name="Mikhailova N."/>
            <person name="Pati A."/>
            <person name="Chen A."/>
            <person name="Palaniappan K."/>
            <person name="Land M."/>
            <person name="Pan C."/>
            <person name="Brambilla E.M."/>
            <person name="Rohde M."/>
            <person name="Tindall B.J."/>
            <person name="Sikorski J."/>
            <person name="Goker M."/>
            <person name="Detter J.C."/>
            <person name="Bristow J."/>
            <person name="Eisen J.A."/>
            <person name="Markowitz V."/>
            <person name="Hugenholtz P."/>
            <person name="Kyrpides N.C."/>
            <person name="Klenk H.P."/>
            <person name="Woyke T."/>
        </authorList>
    </citation>
    <scope>NUCLEOTIDE SEQUENCE [LARGE SCALE GENOMIC DNA]</scope>
    <source>
        <strain evidence="3">DSM 14884 / JCM 11576 / T1</strain>
    </source>
</reference>
<feature type="domain" description="Sporulation stage II protein D amidase enhancer LytB N-terminal" evidence="1">
    <location>
        <begin position="118"/>
        <end position="206"/>
    </location>
</feature>
<evidence type="ECO:0000313" key="3">
    <source>
        <dbReference type="Proteomes" id="UP000007030"/>
    </source>
</evidence>
<dbReference type="AlphaFoldDB" id="F2NLN8"/>
<keyword evidence="3" id="KW-1185">Reference proteome</keyword>
<proteinExistence type="predicted"/>
<organism evidence="2 3">
    <name type="scientific">Marinithermus hydrothermalis (strain DSM 14884 / JCM 11576 / T1)</name>
    <dbReference type="NCBI Taxonomy" id="869210"/>
    <lineage>
        <taxon>Bacteria</taxon>
        <taxon>Thermotogati</taxon>
        <taxon>Deinococcota</taxon>
        <taxon>Deinococci</taxon>
        <taxon>Thermales</taxon>
        <taxon>Thermaceae</taxon>
        <taxon>Marinithermus</taxon>
    </lineage>
</organism>
<dbReference type="NCBIfam" id="TIGR02669">
    <property type="entry name" value="SpoIID_LytB"/>
    <property type="match status" value="1"/>
</dbReference>
<dbReference type="KEGG" id="mhd:Marky_0105"/>
<dbReference type="eggNOG" id="COG2385">
    <property type="taxonomic scope" value="Bacteria"/>
</dbReference>
<name>F2NLN8_MARHT</name>
<sequence>MRVLSRLEARSTWPRALLLCAWLLLLSGGHAQELTVRVLLAEVDAAEVTLEGPHAVWTLAGRLEKRAEGARWTVRTAPQGIYLGERYVGPLVTFVPEEGAVRVGGRRYRGMLRVVWHEGRLLLINRLELEDYLKGVLPGEVPASFPFEALKAQAILARTYTLSRLGSSPYYDVCAWEACQVYKGLDAETPRHTQAVEATRGQILAYGGRPISAVYHADSGGKTASAYEVWGNALPYLVVREDPYARAEPWRVRVEARAVQEALEAFGLGVGAVKALEVLGYSQSGRIKRLRVVGTAEVRVLGIPEVTRVLRALGLPSTKARLEGTGPWVFTGSGKGHGVGMSQWGARGFAAAGWDYREILAYYYPGTVLTTYEVVARREP</sequence>
<dbReference type="InterPro" id="IPR013693">
    <property type="entry name" value="SpoIID/LytB_N"/>
</dbReference>
<dbReference type="RefSeq" id="WP_013702923.1">
    <property type="nucleotide sequence ID" value="NC_015387.1"/>
</dbReference>
<evidence type="ECO:0000259" key="1">
    <source>
        <dbReference type="Pfam" id="PF08486"/>
    </source>
</evidence>
<accession>F2NLN8</accession>
<dbReference type="Pfam" id="PF08486">
    <property type="entry name" value="SpoIID"/>
    <property type="match status" value="1"/>
</dbReference>
<protein>
    <submittedName>
        <fullName evidence="2">SpoIID/LytB domain protein</fullName>
    </submittedName>
</protein>
<dbReference type="GO" id="GO:0030288">
    <property type="term" value="C:outer membrane-bounded periplasmic space"/>
    <property type="evidence" value="ECO:0007669"/>
    <property type="project" value="TreeGrafter"/>
</dbReference>
<dbReference type="STRING" id="869210.Marky_0105"/>
<dbReference type="HOGENOM" id="CLU_021203_3_3_0"/>
<dbReference type="PANTHER" id="PTHR30032">
    <property type="entry name" value="N-ACETYLMURAMOYL-L-ALANINE AMIDASE-RELATED"/>
    <property type="match status" value="1"/>
</dbReference>